<dbReference type="InterPro" id="IPR051612">
    <property type="entry name" value="Teichoic_Acid_Biosynth"/>
</dbReference>
<organism evidence="7 8">
    <name type="scientific">Enterococcus casseliflavus ATCC 12755</name>
    <dbReference type="NCBI Taxonomy" id="888066"/>
    <lineage>
        <taxon>Bacteria</taxon>
        <taxon>Bacillati</taxon>
        <taxon>Bacillota</taxon>
        <taxon>Bacilli</taxon>
        <taxon>Lactobacillales</taxon>
        <taxon>Enterococcaceae</taxon>
        <taxon>Enterococcus</taxon>
    </lineage>
</organism>
<dbReference type="InterPro" id="IPR043149">
    <property type="entry name" value="TagF_N"/>
</dbReference>
<dbReference type="Pfam" id="PF04464">
    <property type="entry name" value="Glyphos_transf"/>
    <property type="match status" value="1"/>
</dbReference>
<evidence type="ECO:0000256" key="5">
    <source>
        <dbReference type="ARBA" id="ARBA00022944"/>
    </source>
</evidence>
<evidence type="ECO:0000256" key="2">
    <source>
        <dbReference type="ARBA" id="ARBA00010488"/>
    </source>
</evidence>
<dbReference type="EMBL" id="AEWT01000030">
    <property type="protein sequence ID" value="EGC68316.1"/>
    <property type="molecule type" value="Genomic_DNA"/>
</dbReference>
<dbReference type="HOGENOM" id="CLU_029598_3_1_9"/>
<dbReference type="AlphaFoldDB" id="F0ENB4"/>
<dbReference type="Proteomes" id="UP000004835">
    <property type="component" value="Unassembled WGS sequence"/>
</dbReference>
<evidence type="ECO:0000256" key="6">
    <source>
        <dbReference type="ARBA" id="ARBA00023136"/>
    </source>
</evidence>
<dbReference type="SUPFAM" id="SSF53756">
    <property type="entry name" value="UDP-Glycosyltransferase/glycogen phosphorylase"/>
    <property type="match status" value="1"/>
</dbReference>
<dbReference type="InterPro" id="IPR007554">
    <property type="entry name" value="Glycerophosphate_synth"/>
</dbReference>
<gene>
    <name evidence="7" type="ORF">HMPREF9087_2906</name>
</gene>
<comment type="caution">
    <text evidence="7">The sequence shown here is derived from an EMBL/GenBank/DDBJ whole genome shotgun (WGS) entry which is preliminary data.</text>
</comment>
<evidence type="ECO:0000256" key="1">
    <source>
        <dbReference type="ARBA" id="ARBA00004202"/>
    </source>
</evidence>
<evidence type="ECO:0000313" key="8">
    <source>
        <dbReference type="Proteomes" id="UP000004835"/>
    </source>
</evidence>
<dbReference type="PANTHER" id="PTHR37316">
    <property type="entry name" value="TEICHOIC ACID GLYCEROL-PHOSPHATE PRIMASE"/>
    <property type="match status" value="1"/>
</dbReference>
<name>F0ENB4_ENTCA</name>
<keyword evidence="3" id="KW-1003">Cell membrane</keyword>
<evidence type="ECO:0000256" key="4">
    <source>
        <dbReference type="ARBA" id="ARBA00022679"/>
    </source>
</evidence>
<evidence type="ECO:0000256" key="3">
    <source>
        <dbReference type="ARBA" id="ARBA00022475"/>
    </source>
</evidence>
<dbReference type="PANTHER" id="PTHR37316:SF2">
    <property type="entry name" value="TEICHOIC ACID RIBITOL-PHOSPHATE POLYMERASE TARK"/>
    <property type="match status" value="1"/>
</dbReference>
<evidence type="ECO:0000313" key="7">
    <source>
        <dbReference type="EMBL" id="EGC68316.1"/>
    </source>
</evidence>
<dbReference type="GO" id="GO:0019350">
    <property type="term" value="P:teichoic acid biosynthetic process"/>
    <property type="evidence" value="ECO:0007669"/>
    <property type="project" value="UniProtKB-KW"/>
</dbReference>
<keyword evidence="4 7" id="KW-0808">Transferase</keyword>
<comment type="similarity">
    <text evidence="2">Belongs to the CDP-glycerol glycerophosphotransferase family.</text>
</comment>
<protein>
    <submittedName>
        <fullName evidence="7">CDP-glycerol:poly(Glycerophosphate) glycerophosphotransferase</fullName>
    </submittedName>
</protein>
<dbReference type="GO" id="GO:0047355">
    <property type="term" value="F:CDP-glycerol glycerophosphotransferase activity"/>
    <property type="evidence" value="ECO:0007669"/>
    <property type="project" value="InterPro"/>
</dbReference>
<dbReference type="Gene3D" id="3.40.50.12580">
    <property type="match status" value="1"/>
</dbReference>
<keyword evidence="6" id="KW-0472">Membrane</keyword>
<sequence length="661" mass="77055">MGIRSFLSRVKRKLTGRSAVVVHNKSDETKIDSKELRSIVMDQILSDYVISKTASKNNSDSKNSSNRYILKRGIDKIEFNNSFFKVEGYAYFETESEISDDLIRKNLIIINKETRQEYIVPLINKKSSDSDSWIKYKGSINFSSFHEGKPIDIGSYEMLIEVTQYLKSAEGWVTKMDTVGKVKNATSDIIVSTKMYSFSARSNKKYSLTVVHSYAGSSITILSKKLSDIDPLEYSTEEINVDSFFARVMKRYMFSFFYKYYHLHPVNKKKISFLSDSRIDISGNFEYIYRKLLEKNLDFDVRFYLKSSIKEKKTFTEIRLLAKAIATSKYIIVDDFYPMIYPLKIREKAELIQVWHAVGAFKTFGYSRVGMPGGPRPDSVNHKNYTRALVSSHNIADKYAEGFGISINNILPIGIPRTDLFFNKNEQAIVIDKVYNELPFLKGKKVILFAPTFRGNGQQSAFYPYEMIDFKKIYQEFADKGYIFLLKIHPFVQNEPNIPYKYADFFYDVSSYREINDLLLVTDILITDYSSVCFEYALLKKQMIFFSPDLAEYMSSRNFYYDYLDFIPGSFATNTNELISQIKDQKIDIKRIDDFVHFFFDDLDGKSSERFVEYLANDFYKEINQEEVFDSRYTADGKFIPQWGESTKQKKKSREEVEENN</sequence>
<proteinExistence type="inferred from homology"/>
<reference evidence="7 8" key="1">
    <citation type="submission" date="2011-01" db="EMBL/GenBank/DDBJ databases">
        <authorList>
            <person name="Muzny D."/>
            <person name="Qin X."/>
            <person name="Deng J."/>
            <person name="Jiang H."/>
            <person name="Liu Y."/>
            <person name="Qu J."/>
            <person name="Song X.-Z."/>
            <person name="Zhang L."/>
            <person name="Thornton R."/>
            <person name="Coyle M."/>
            <person name="Francisco L."/>
            <person name="Jackson L."/>
            <person name="Javaid M."/>
            <person name="Korchina V."/>
            <person name="Kovar C."/>
            <person name="Mata R."/>
            <person name="Mathew T."/>
            <person name="Ngo R."/>
            <person name="Nguyen L."/>
            <person name="Nguyen N."/>
            <person name="Okwuonu G."/>
            <person name="Ongeri F."/>
            <person name="Pham C."/>
            <person name="Simmons D."/>
            <person name="Wilczek-Boney K."/>
            <person name="Hale W."/>
            <person name="Jakkamsetti A."/>
            <person name="Pham P."/>
            <person name="Ruth R."/>
            <person name="San Lucas F."/>
            <person name="Warren J."/>
            <person name="Zhang J."/>
            <person name="Zhao Z."/>
            <person name="Zhou C."/>
            <person name="Zhu D."/>
            <person name="Lee S."/>
            <person name="Bess C."/>
            <person name="Blankenburg K."/>
            <person name="Forbes L."/>
            <person name="Fu Q."/>
            <person name="Gubbala S."/>
            <person name="Hirani K."/>
            <person name="Jayaseelan J.C."/>
            <person name="Lara F."/>
            <person name="Munidasa M."/>
            <person name="Palculict T."/>
            <person name="Patil S."/>
            <person name="Pu L.-L."/>
            <person name="Saada N."/>
            <person name="Tang L."/>
            <person name="Weissenberger G."/>
            <person name="Zhu Y."/>
            <person name="Hemphill L."/>
            <person name="Shang Y."/>
            <person name="Youmans B."/>
            <person name="Ayvaz T."/>
            <person name="Ross M."/>
            <person name="Santibanez J."/>
            <person name="Aqrawi P."/>
            <person name="Gross S."/>
            <person name="Joshi V."/>
            <person name="Fowler G."/>
            <person name="Nazareth L."/>
            <person name="Reid J."/>
            <person name="Worley K."/>
            <person name="Petrosino J."/>
            <person name="Highlander S."/>
            <person name="Gibbs R."/>
        </authorList>
    </citation>
    <scope>NUCLEOTIDE SEQUENCE [LARGE SCALE GENOMIC DNA]</scope>
    <source>
        <strain evidence="7 8">ATCC 12755</strain>
    </source>
</reference>
<accession>F0ENB4</accession>
<comment type="subcellular location">
    <subcellularLocation>
        <location evidence="1">Cell membrane</location>
        <topology evidence="1">Peripheral membrane protein</topology>
    </subcellularLocation>
</comment>
<keyword evidence="5" id="KW-0777">Teichoic acid biosynthesis</keyword>
<dbReference type="Gene3D" id="3.40.50.11820">
    <property type="match status" value="1"/>
</dbReference>
<dbReference type="RefSeq" id="WP_005236928.1">
    <property type="nucleotide sequence ID" value="NZ_GL872323.1"/>
</dbReference>
<dbReference type="GO" id="GO:0005886">
    <property type="term" value="C:plasma membrane"/>
    <property type="evidence" value="ECO:0007669"/>
    <property type="project" value="UniProtKB-SubCell"/>
</dbReference>
<dbReference type="InterPro" id="IPR043148">
    <property type="entry name" value="TagF_C"/>
</dbReference>